<dbReference type="PATRIC" id="fig|271065.3.peg.3158"/>
<dbReference type="Pfam" id="PF18393">
    <property type="entry name" value="MotY_N"/>
    <property type="match status" value="1"/>
</dbReference>
<sequence length="192" mass="21706">MDKNDRVMNMKLFSGLIVLLLIVSTAKAYAEFYEVPMMDAKWDVESGQSECLLKQTVPNYGVAVFSHRSGAALKFSLQERRVKADIIKANVIEATAPWIHKELASPNHAVYLDDAAHGRDFDRLSVYGNAAEDMLDALLRGNAPTFVYVRASTVLDMREIRVSVSPVKFLESYDDFVQCREKLLHSRSRVVY</sequence>
<protein>
    <recommendedName>
        <fullName evidence="1">MotY N-terminal domain-containing protein</fullName>
    </recommendedName>
</protein>
<dbReference type="KEGG" id="mah:MEALZ_3064"/>
<dbReference type="InterPro" id="IPR041544">
    <property type="entry name" value="MotY_N"/>
</dbReference>
<organism evidence="2 3">
    <name type="scientific">Methylotuvimicrobium alcaliphilum (strain DSM 19304 / NCIMB 14124 / VKM B-2133 / 20Z)</name>
    <name type="common">Methylomicrobium alcaliphilum</name>
    <dbReference type="NCBI Taxonomy" id="1091494"/>
    <lineage>
        <taxon>Bacteria</taxon>
        <taxon>Pseudomonadati</taxon>
        <taxon>Pseudomonadota</taxon>
        <taxon>Gammaproteobacteria</taxon>
        <taxon>Methylococcales</taxon>
        <taxon>Methylococcaceae</taxon>
        <taxon>Methylotuvimicrobium</taxon>
    </lineage>
</organism>
<dbReference type="STRING" id="1091494.MEALZ_3064"/>
<feature type="domain" description="MotY N-terminal" evidence="1">
    <location>
        <begin position="33"/>
        <end position="184"/>
    </location>
</feature>
<accession>G4T2K1</accession>
<evidence type="ECO:0000259" key="1">
    <source>
        <dbReference type="Pfam" id="PF18393"/>
    </source>
</evidence>
<reference evidence="3" key="1">
    <citation type="journal article" date="2012" name="J. Bacteriol.">
        <title>Genome sequence of the haloalkaliphilic methanotrophic bacterium Methylomicrobium alcaliphilum 20Z.</title>
        <authorList>
            <person name="Vuilleumier S."/>
            <person name="Khmelenina V.N."/>
            <person name="Bringel F."/>
            <person name="Reshetnikov A.S."/>
            <person name="Lajus A."/>
            <person name="Mangenot S."/>
            <person name="Rouy Z."/>
            <person name="Op den Camp H.J."/>
            <person name="Jetten M.S."/>
            <person name="Dispirito A.A."/>
            <person name="Dunfield P."/>
            <person name="Klotz M.G."/>
            <person name="Semrau J.D."/>
            <person name="Stein L.Y."/>
            <person name="Barbe V."/>
            <person name="Medigue C."/>
            <person name="Trotsenko Y.A."/>
            <person name="Kalyuzhnaya M.G."/>
        </authorList>
    </citation>
    <scope>NUCLEOTIDE SEQUENCE [LARGE SCALE GENOMIC DNA]</scope>
    <source>
        <strain evidence="3">DSM 19304 / NCIMB 14124 / VKM B-2133 / 20Z</strain>
    </source>
</reference>
<keyword evidence="3" id="KW-1185">Reference proteome</keyword>
<dbReference type="EMBL" id="FO082060">
    <property type="protein sequence ID" value="CCE24730.1"/>
    <property type="molecule type" value="Genomic_DNA"/>
</dbReference>
<evidence type="ECO:0000313" key="2">
    <source>
        <dbReference type="EMBL" id="CCE24730.1"/>
    </source>
</evidence>
<dbReference type="Gene3D" id="2.60.40.2540">
    <property type="match status" value="1"/>
</dbReference>
<gene>
    <name evidence="2" type="ordered locus">MEALZ_3064</name>
</gene>
<evidence type="ECO:0000313" key="3">
    <source>
        <dbReference type="Proteomes" id="UP000008315"/>
    </source>
</evidence>
<name>G4T2K1_META2</name>
<proteinExistence type="predicted"/>
<dbReference type="HOGENOM" id="CLU_1413708_0_0_6"/>
<dbReference type="AlphaFoldDB" id="G4T2K1"/>
<dbReference type="Proteomes" id="UP000008315">
    <property type="component" value="Chromosome"/>
</dbReference>